<accession>A0A1W0X953</accession>
<dbReference type="Proteomes" id="UP000192578">
    <property type="component" value="Unassembled WGS sequence"/>
</dbReference>
<name>A0A1W0X953_HYPEX</name>
<comment type="caution">
    <text evidence="2">The sequence shown here is derived from an EMBL/GenBank/DDBJ whole genome shotgun (WGS) entry which is preliminary data.</text>
</comment>
<organism evidence="2 3">
    <name type="scientific">Hypsibius exemplaris</name>
    <name type="common">Freshwater tardigrade</name>
    <dbReference type="NCBI Taxonomy" id="2072580"/>
    <lineage>
        <taxon>Eukaryota</taxon>
        <taxon>Metazoa</taxon>
        <taxon>Ecdysozoa</taxon>
        <taxon>Tardigrada</taxon>
        <taxon>Eutardigrada</taxon>
        <taxon>Parachela</taxon>
        <taxon>Hypsibioidea</taxon>
        <taxon>Hypsibiidae</taxon>
        <taxon>Hypsibius</taxon>
    </lineage>
</organism>
<dbReference type="AlphaFoldDB" id="A0A1W0X953"/>
<gene>
    <name evidence="2" type="ORF">BV898_02030</name>
</gene>
<proteinExistence type="predicted"/>
<feature type="region of interest" description="Disordered" evidence="1">
    <location>
        <begin position="254"/>
        <end position="291"/>
    </location>
</feature>
<dbReference type="OrthoDB" id="10067356at2759"/>
<evidence type="ECO:0000313" key="3">
    <source>
        <dbReference type="Proteomes" id="UP000192578"/>
    </source>
</evidence>
<sequence>MTESHSEEVEQAIWRMYRSGEDIKGIQNKLRVCDLFKSRKLINLAIRRGQLTERINNEAQLESAAAAQQEQHISEDVMVEEMEIDGGTGEKHRSDSNVEGEEVVTVTTEEEENGAGTSQESFAEQLESIEEPITPEAVIHNSHRARRVKTTDDMIARIRDSFRRHPDMKVKDRAAEFGIAVGTLCQIKHNILQMPKESGRTWKSTSTMVENIRADIEKDATVKVKDRADKFGISVGTLCRIMHDILGHPKRVVQRSGTVRAPRVSSSSVGEMDGEGSTSGSPRRALKRQKRTIQLPSQLDLTEAQKKNFQLCLKTDVDGQVIVLQFDQNSSGHLQNEAGTSIPQVGTDELVWVVTSPDPEVEHVEGDFASEPESGVPLPENDADDGLPA</sequence>
<evidence type="ECO:0000256" key="1">
    <source>
        <dbReference type="SAM" id="MobiDB-lite"/>
    </source>
</evidence>
<evidence type="ECO:0000313" key="2">
    <source>
        <dbReference type="EMBL" id="OQV24076.1"/>
    </source>
</evidence>
<feature type="region of interest" description="Disordered" evidence="1">
    <location>
        <begin position="363"/>
        <end position="389"/>
    </location>
</feature>
<reference evidence="3" key="1">
    <citation type="submission" date="2017-01" db="EMBL/GenBank/DDBJ databases">
        <title>Comparative genomics of anhydrobiosis in the tardigrade Hypsibius dujardini.</title>
        <authorList>
            <person name="Yoshida Y."/>
            <person name="Koutsovoulos G."/>
            <person name="Laetsch D."/>
            <person name="Stevens L."/>
            <person name="Kumar S."/>
            <person name="Horikawa D."/>
            <person name="Ishino K."/>
            <person name="Komine S."/>
            <person name="Tomita M."/>
            <person name="Blaxter M."/>
            <person name="Arakawa K."/>
        </authorList>
    </citation>
    <scope>NUCLEOTIDE SEQUENCE [LARGE SCALE GENOMIC DNA]</scope>
    <source>
        <strain evidence="3">Z151</strain>
    </source>
</reference>
<keyword evidence="3" id="KW-1185">Reference proteome</keyword>
<protein>
    <submittedName>
        <fullName evidence="2">Uncharacterized protein</fullName>
    </submittedName>
</protein>
<dbReference type="EMBL" id="MTYJ01000008">
    <property type="protein sequence ID" value="OQV24076.1"/>
    <property type="molecule type" value="Genomic_DNA"/>
</dbReference>